<dbReference type="PANTHER" id="PTHR45615">
    <property type="entry name" value="MYOSIN HEAVY CHAIN, NON-MUSCLE"/>
    <property type="match status" value="1"/>
</dbReference>
<gene>
    <name evidence="3" type="ORF">DSM104329_05254</name>
</gene>
<dbReference type="KEGG" id="sbae:DSM104329_05254"/>
<keyword evidence="1" id="KW-0175">Coiled coil</keyword>
<protein>
    <submittedName>
        <fullName evidence="3">Uncharacterized protein</fullName>
    </submittedName>
</protein>
<evidence type="ECO:0000313" key="3">
    <source>
        <dbReference type="EMBL" id="UGS38824.1"/>
    </source>
</evidence>
<evidence type="ECO:0000313" key="4">
    <source>
        <dbReference type="Proteomes" id="UP001162834"/>
    </source>
</evidence>
<feature type="region of interest" description="Disordered" evidence="2">
    <location>
        <begin position="136"/>
        <end position="155"/>
    </location>
</feature>
<reference evidence="3" key="1">
    <citation type="journal article" date="2022" name="Int. J. Syst. Evol. Microbiol.">
        <title>Pseudomonas aegrilactucae sp. nov. and Pseudomonas morbosilactucae sp. nov., pathogens causing bacterial rot of lettuce in Japan.</title>
        <authorList>
            <person name="Sawada H."/>
            <person name="Fujikawa T."/>
            <person name="Satou M."/>
        </authorList>
    </citation>
    <scope>NUCLEOTIDE SEQUENCE</scope>
    <source>
        <strain evidence="3">0166_1</strain>
    </source>
</reference>
<keyword evidence="4" id="KW-1185">Reference proteome</keyword>
<evidence type="ECO:0000256" key="1">
    <source>
        <dbReference type="SAM" id="Coils"/>
    </source>
</evidence>
<sequence>MQRYRIAVIEPIIEAADPRVVLDLDRGDGQLAHRLAALCRERDIALHVAHPDPSFDPEALEQLGGDAVRVQRAGAVRAASECTDVGVAIVDADPNWYTVMQVLQELESRARQDGHEPPVVVVHDVRWPFGRRDGYRDPEAIPEGARQPAGRDGVVPGRRGLDPEGLQTGLWHALSDDGDRNGVRTAIEDFAEQSERDWVIADLPGLGGIAVVAEVQLVRGNAALARVLHDLRSPEFLEDHCRRVDMERARAETALQAARRAAAALEAEQRDVAERAATQAGALAAATEAHRAEADDLRAEVRRSQERADALEHELSDARVAVASLQARVAELDAAVREQRADRERLIAAASTGERERAVAETRLEALERSSAAIEAELRSGRDRLERQLAANEQERTQLRIDLTRRDAELQSLRAERTVLQSRVDGDAQRVADAVVAAERVREQLGRAEAARERERQALADAERRAGILEREVEARTNELGATRDQERLLSSRTADLDRQLVAAQGDLRTHRAARETLEAEREVVRAQLERAIASRSWRLGHKTTMLMRRLTFRRPQSDAGALDKALQTVSRPLPAAQLPAAESDMRPILRSWAQEPSQQSTTRS</sequence>
<evidence type="ECO:0000256" key="2">
    <source>
        <dbReference type="SAM" id="MobiDB-lite"/>
    </source>
</evidence>
<proteinExistence type="predicted"/>
<organism evidence="3 4">
    <name type="scientific">Capillimicrobium parvum</name>
    <dbReference type="NCBI Taxonomy" id="2884022"/>
    <lineage>
        <taxon>Bacteria</taxon>
        <taxon>Bacillati</taxon>
        <taxon>Actinomycetota</taxon>
        <taxon>Thermoleophilia</taxon>
        <taxon>Solirubrobacterales</taxon>
        <taxon>Capillimicrobiaceae</taxon>
        <taxon>Capillimicrobium</taxon>
    </lineage>
</organism>
<feature type="region of interest" description="Disordered" evidence="2">
    <location>
        <begin position="574"/>
        <end position="605"/>
    </location>
</feature>
<dbReference type="Proteomes" id="UP001162834">
    <property type="component" value="Chromosome"/>
</dbReference>
<accession>A0A9E6Y2J0</accession>
<feature type="compositionally biased region" description="Polar residues" evidence="2">
    <location>
        <begin position="595"/>
        <end position="605"/>
    </location>
</feature>
<dbReference type="RefSeq" id="WP_259312839.1">
    <property type="nucleotide sequence ID" value="NZ_CP087164.1"/>
</dbReference>
<dbReference type="PANTHER" id="PTHR45615:SF66">
    <property type="entry name" value="CARD DOMAIN-CONTAINING PROTEIN"/>
    <property type="match status" value="1"/>
</dbReference>
<dbReference type="AlphaFoldDB" id="A0A9E6Y2J0"/>
<feature type="coiled-coil region" evidence="1">
    <location>
        <begin position="248"/>
        <end position="402"/>
    </location>
</feature>
<name>A0A9E6Y2J0_9ACTN</name>
<dbReference type="EMBL" id="CP087164">
    <property type="protein sequence ID" value="UGS38824.1"/>
    <property type="molecule type" value="Genomic_DNA"/>
</dbReference>
<feature type="coiled-coil region" evidence="1">
    <location>
        <begin position="438"/>
        <end position="535"/>
    </location>
</feature>